<dbReference type="AlphaFoldDB" id="A0A9N9NM21"/>
<evidence type="ECO:0000259" key="1">
    <source>
        <dbReference type="PROSITE" id="PS50011"/>
    </source>
</evidence>
<dbReference type="Proteomes" id="UP000789405">
    <property type="component" value="Unassembled WGS sequence"/>
</dbReference>
<dbReference type="InterPro" id="IPR011009">
    <property type="entry name" value="Kinase-like_dom_sf"/>
</dbReference>
<evidence type="ECO:0000313" key="3">
    <source>
        <dbReference type="Proteomes" id="UP000789405"/>
    </source>
</evidence>
<gene>
    <name evidence="2" type="ORF">DERYTH_LOCUS16275</name>
</gene>
<dbReference type="EMBL" id="CAJVPY010014010">
    <property type="protein sequence ID" value="CAG8744125.1"/>
    <property type="molecule type" value="Genomic_DNA"/>
</dbReference>
<dbReference type="GO" id="GO:0005524">
    <property type="term" value="F:ATP binding"/>
    <property type="evidence" value="ECO:0007669"/>
    <property type="project" value="InterPro"/>
</dbReference>
<reference evidence="2" key="1">
    <citation type="submission" date="2021-06" db="EMBL/GenBank/DDBJ databases">
        <authorList>
            <person name="Kallberg Y."/>
            <person name="Tangrot J."/>
            <person name="Rosling A."/>
        </authorList>
    </citation>
    <scope>NUCLEOTIDE SEQUENCE</scope>
    <source>
        <strain evidence="2">MA453B</strain>
    </source>
</reference>
<protein>
    <submittedName>
        <fullName evidence="2">12890_t:CDS:1</fullName>
    </submittedName>
</protein>
<organism evidence="2 3">
    <name type="scientific">Dentiscutata erythropus</name>
    <dbReference type="NCBI Taxonomy" id="1348616"/>
    <lineage>
        <taxon>Eukaryota</taxon>
        <taxon>Fungi</taxon>
        <taxon>Fungi incertae sedis</taxon>
        <taxon>Mucoromycota</taxon>
        <taxon>Glomeromycotina</taxon>
        <taxon>Glomeromycetes</taxon>
        <taxon>Diversisporales</taxon>
        <taxon>Gigasporaceae</taxon>
        <taxon>Dentiscutata</taxon>
    </lineage>
</organism>
<dbReference type="InterPro" id="IPR000719">
    <property type="entry name" value="Prot_kinase_dom"/>
</dbReference>
<dbReference type="Gene3D" id="1.10.510.10">
    <property type="entry name" value="Transferase(Phosphotransferase) domain 1"/>
    <property type="match status" value="1"/>
</dbReference>
<dbReference type="SUPFAM" id="SSF56112">
    <property type="entry name" value="Protein kinase-like (PK-like)"/>
    <property type="match status" value="1"/>
</dbReference>
<comment type="caution">
    <text evidence="2">The sequence shown here is derived from an EMBL/GenBank/DDBJ whole genome shotgun (WGS) entry which is preliminary data.</text>
</comment>
<name>A0A9N9NM21_9GLOM</name>
<evidence type="ECO:0000313" key="2">
    <source>
        <dbReference type="EMBL" id="CAG8744125.1"/>
    </source>
</evidence>
<keyword evidence="3" id="KW-1185">Reference proteome</keyword>
<accession>A0A9N9NM21</accession>
<dbReference type="GO" id="GO:0004672">
    <property type="term" value="F:protein kinase activity"/>
    <property type="evidence" value="ECO:0007669"/>
    <property type="project" value="InterPro"/>
</dbReference>
<dbReference type="PROSITE" id="PS50011">
    <property type="entry name" value="PROTEIN_KINASE_DOM"/>
    <property type="match status" value="1"/>
</dbReference>
<feature type="domain" description="Protein kinase" evidence="1">
    <location>
        <begin position="1"/>
        <end position="126"/>
    </location>
</feature>
<dbReference type="OrthoDB" id="10261027at2759"/>
<sequence length="126" mass="14686">MYQQFIKELSNQVKFHPHILKFFCVSRGCYNIFLSNSKLVNYFEEMTLYDKLCFAWEIASGASETILVHRKRIKVADFGLARKLDDSTNNIICGRAAYFDPYSYNYGKPGRPRNEKSDIYSLGVLF</sequence>
<proteinExistence type="predicted"/>